<gene>
    <name evidence="2" type="ORF">AVDCRST_MAG19-1134</name>
</gene>
<name>A0A6J4UQG1_9BACT</name>
<evidence type="ECO:0000313" key="2">
    <source>
        <dbReference type="EMBL" id="CAA9554873.1"/>
    </source>
</evidence>
<protein>
    <submittedName>
        <fullName evidence="2">Uncharacterized protein</fullName>
    </submittedName>
</protein>
<dbReference type="AlphaFoldDB" id="A0A6J4UQG1"/>
<sequence length="45" mass="4736">MASPGRRPRSDRSGEAWARTGPKGSRLALRAPPTAIVAIGRTLPP</sequence>
<dbReference type="EMBL" id="CADCWL010000047">
    <property type="protein sequence ID" value="CAA9554873.1"/>
    <property type="molecule type" value="Genomic_DNA"/>
</dbReference>
<accession>A0A6J4UQG1</accession>
<organism evidence="2">
    <name type="scientific">uncultured Thermomicrobiales bacterium</name>
    <dbReference type="NCBI Taxonomy" id="1645740"/>
    <lineage>
        <taxon>Bacteria</taxon>
        <taxon>Pseudomonadati</taxon>
        <taxon>Thermomicrobiota</taxon>
        <taxon>Thermomicrobia</taxon>
        <taxon>Thermomicrobiales</taxon>
        <taxon>environmental samples</taxon>
    </lineage>
</organism>
<proteinExistence type="predicted"/>
<reference evidence="2" key="1">
    <citation type="submission" date="2020-02" db="EMBL/GenBank/DDBJ databases">
        <authorList>
            <person name="Meier V. D."/>
        </authorList>
    </citation>
    <scope>NUCLEOTIDE SEQUENCE</scope>
    <source>
        <strain evidence="2">AVDCRST_MAG19</strain>
    </source>
</reference>
<evidence type="ECO:0000256" key="1">
    <source>
        <dbReference type="SAM" id="MobiDB-lite"/>
    </source>
</evidence>
<feature type="region of interest" description="Disordered" evidence="1">
    <location>
        <begin position="1"/>
        <end position="32"/>
    </location>
</feature>